<evidence type="ECO:0000313" key="1">
    <source>
        <dbReference type="EMBL" id="AZE29201.1"/>
    </source>
</evidence>
<protein>
    <submittedName>
        <fullName evidence="1">Uncharacterized protein</fullName>
    </submittedName>
</protein>
<name>A0AAD0ZCL4_9PSED</name>
<dbReference type="AlphaFoldDB" id="A0AAD0ZCL4"/>
<sequence length="41" mass="4037">MTADSRGRAAAMIGRACGGFASAPRVFRPAAGSGLKKSSAP</sequence>
<gene>
    <name evidence="1" type="ORF">C4K07_2416</name>
</gene>
<evidence type="ECO:0000313" key="2">
    <source>
        <dbReference type="Proteomes" id="UP000280455"/>
    </source>
</evidence>
<accession>A0AAD0ZCL4</accession>
<dbReference type="EMBL" id="CP027750">
    <property type="protein sequence ID" value="AZE29201.1"/>
    <property type="molecule type" value="Genomic_DNA"/>
</dbReference>
<dbReference type="Proteomes" id="UP000280455">
    <property type="component" value="Chromosome"/>
</dbReference>
<proteinExistence type="predicted"/>
<organism evidence="1 2">
    <name type="scientific">Pseudomonas chlororaphis subsp. aureofaciens</name>
    <dbReference type="NCBI Taxonomy" id="587851"/>
    <lineage>
        <taxon>Bacteria</taxon>
        <taxon>Pseudomonadati</taxon>
        <taxon>Pseudomonadota</taxon>
        <taxon>Gammaproteobacteria</taxon>
        <taxon>Pseudomonadales</taxon>
        <taxon>Pseudomonadaceae</taxon>
        <taxon>Pseudomonas</taxon>
    </lineage>
</organism>
<reference evidence="1 2" key="1">
    <citation type="submission" date="2018-03" db="EMBL/GenBank/DDBJ databases">
        <title>Diversity of phytobeneficial traits revealed by whole-genome analysis of worldwide-isolated phenazine-producing Pseudomonas spp.</title>
        <authorList>
            <person name="Biessy A."/>
            <person name="Novinscak A."/>
            <person name="Blom J."/>
            <person name="Leger G."/>
            <person name="Thomashow L.S."/>
            <person name="Cazorla F.M."/>
            <person name="Josic D."/>
            <person name="Filion M."/>
        </authorList>
    </citation>
    <scope>NUCLEOTIDE SEQUENCE [LARGE SCALE GENOMIC DNA]</scope>
    <source>
        <strain evidence="1 2">ChPhzS24</strain>
    </source>
</reference>